<dbReference type="EMBL" id="JAKKPZ010000027">
    <property type="protein sequence ID" value="KAI1710221.1"/>
    <property type="molecule type" value="Genomic_DNA"/>
</dbReference>
<proteinExistence type="predicted"/>
<name>A0AAD4N3P2_9BILA</name>
<dbReference type="AlphaFoldDB" id="A0AAD4N3P2"/>
<organism evidence="1 2">
    <name type="scientific">Ditylenchus destructor</name>
    <dbReference type="NCBI Taxonomy" id="166010"/>
    <lineage>
        <taxon>Eukaryota</taxon>
        <taxon>Metazoa</taxon>
        <taxon>Ecdysozoa</taxon>
        <taxon>Nematoda</taxon>
        <taxon>Chromadorea</taxon>
        <taxon>Rhabditida</taxon>
        <taxon>Tylenchina</taxon>
        <taxon>Tylenchomorpha</taxon>
        <taxon>Sphaerularioidea</taxon>
        <taxon>Anguinidae</taxon>
        <taxon>Anguininae</taxon>
        <taxon>Ditylenchus</taxon>
    </lineage>
</organism>
<protein>
    <submittedName>
        <fullName evidence="1">Uncharacterized protein</fullName>
    </submittedName>
</protein>
<dbReference type="Proteomes" id="UP001201812">
    <property type="component" value="Unassembled WGS sequence"/>
</dbReference>
<sequence length="100" mass="10925">MTAKFIFGFLFALNLVQFASFAFLFGSYKDVIVNGSIYCVLPNFEPSILQPGTPDAIYGSGVLVKLMEGDDYDPDDLLGESRSNAAGFLKSKEAKARSDR</sequence>
<keyword evidence="2" id="KW-1185">Reference proteome</keyword>
<gene>
    <name evidence="1" type="ORF">DdX_10900</name>
</gene>
<evidence type="ECO:0000313" key="1">
    <source>
        <dbReference type="EMBL" id="KAI1710221.1"/>
    </source>
</evidence>
<accession>A0AAD4N3P2</accession>
<comment type="caution">
    <text evidence="1">The sequence shown here is derived from an EMBL/GenBank/DDBJ whole genome shotgun (WGS) entry which is preliminary data.</text>
</comment>
<evidence type="ECO:0000313" key="2">
    <source>
        <dbReference type="Proteomes" id="UP001201812"/>
    </source>
</evidence>
<reference evidence="1" key="1">
    <citation type="submission" date="2022-01" db="EMBL/GenBank/DDBJ databases">
        <title>Genome Sequence Resource for Two Populations of Ditylenchus destructor, the Migratory Endoparasitic Phytonematode.</title>
        <authorList>
            <person name="Zhang H."/>
            <person name="Lin R."/>
            <person name="Xie B."/>
        </authorList>
    </citation>
    <scope>NUCLEOTIDE SEQUENCE</scope>
    <source>
        <strain evidence="1">BazhouSP</strain>
    </source>
</reference>